<dbReference type="GO" id="GO:0043200">
    <property type="term" value="P:response to amino acid"/>
    <property type="evidence" value="ECO:0007669"/>
    <property type="project" value="TreeGrafter"/>
</dbReference>
<feature type="domain" description="HTH asnC-type" evidence="4">
    <location>
        <begin position="7"/>
        <end position="68"/>
    </location>
</feature>
<reference evidence="5" key="1">
    <citation type="submission" date="2020-08" db="EMBL/GenBank/DDBJ databases">
        <title>Genome public.</title>
        <authorList>
            <person name="Liu C."/>
            <person name="Sun Q."/>
        </authorList>
    </citation>
    <scope>NUCLEOTIDE SEQUENCE</scope>
    <source>
        <strain evidence="5">BX7</strain>
    </source>
</reference>
<keyword evidence="1" id="KW-0805">Transcription regulation</keyword>
<dbReference type="SUPFAM" id="SSF54909">
    <property type="entry name" value="Dimeric alpha+beta barrel"/>
    <property type="match status" value="1"/>
</dbReference>
<dbReference type="SUPFAM" id="SSF46785">
    <property type="entry name" value="Winged helix' DNA-binding domain"/>
    <property type="match status" value="1"/>
</dbReference>
<dbReference type="Proteomes" id="UP000620366">
    <property type="component" value="Unassembled WGS sequence"/>
</dbReference>
<dbReference type="InterPro" id="IPR019887">
    <property type="entry name" value="Tscrpt_reg_AsnC/Lrp_C"/>
</dbReference>
<keyword evidence="3" id="KW-0804">Transcription</keyword>
<dbReference type="RefSeq" id="WP_249300612.1">
    <property type="nucleotide sequence ID" value="NZ_JACRSP010000003.1"/>
</dbReference>
<dbReference type="SMART" id="SM00344">
    <property type="entry name" value="HTH_ASNC"/>
    <property type="match status" value="1"/>
</dbReference>
<evidence type="ECO:0000259" key="4">
    <source>
        <dbReference type="PROSITE" id="PS50956"/>
    </source>
</evidence>
<protein>
    <submittedName>
        <fullName evidence="5">Lrp/AsnC family transcriptional regulator</fullName>
    </submittedName>
</protein>
<dbReference type="InterPro" id="IPR000485">
    <property type="entry name" value="AsnC-type_HTH_dom"/>
</dbReference>
<keyword evidence="2" id="KW-0238">DNA-binding</keyword>
<dbReference type="Pfam" id="PF13412">
    <property type="entry name" value="HTH_24"/>
    <property type="match status" value="1"/>
</dbReference>
<proteinExistence type="predicted"/>
<dbReference type="GO" id="GO:0005829">
    <property type="term" value="C:cytosol"/>
    <property type="evidence" value="ECO:0007669"/>
    <property type="project" value="TreeGrafter"/>
</dbReference>
<dbReference type="AlphaFoldDB" id="A0A926HV91"/>
<evidence type="ECO:0000256" key="1">
    <source>
        <dbReference type="ARBA" id="ARBA00023015"/>
    </source>
</evidence>
<evidence type="ECO:0000256" key="2">
    <source>
        <dbReference type="ARBA" id="ARBA00023125"/>
    </source>
</evidence>
<dbReference type="Gene3D" id="1.10.10.10">
    <property type="entry name" value="Winged helix-like DNA-binding domain superfamily/Winged helix DNA-binding domain"/>
    <property type="match status" value="1"/>
</dbReference>
<accession>A0A926HV91</accession>
<dbReference type="PANTHER" id="PTHR30154">
    <property type="entry name" value="LEUCINE-RESPONSIVE REGULATORY PROTEIN"/>
    <property type="match status" value="1"/>
</dbReference>
<dbReference type="EMBL" id="JACRSP010000003">
    <property type="protein sequence ID" value="MBC8536750.1"/>
    <property type="molecule type" value="Genomic_DNA"/>
</dbReference>
<sequence>MDEVKKIDEIDVKIIRLLQANARSTVSEIAEKIKMSVPAVSERIKKLENSGIISKYTCVLDNAKLGRELTAFLFVSLDTPDCMDQLREAIAGEKDVLESHYITGTFDYILKVVTTDTDSLERLIYRIKRIPGVQKSNTCVVLSTDKDLLPIQL</sequence>
<keyword evidence="6" id="KW-1185">Reference proteome</keyword>
<dbReference type="GO" id="GO:0043565">
    <property type="term" value="F:sequence-specific DNA binding"/>
    <property type="evidence" value="ECO:0007669"/>
    <property type="project" value="InterPro"/>
</dbReference>
<dbReference type="PRINTS" id="PR00033">
    <property type="entry name" value="HTHASNC"/>
</dbReference>
<comment type="caution">
    <text evidence="5">The sequence shown here is derived from an EMBL/GenBank/DDBJ whole genome shotgun (WGS) entry which is preliminary data.</text>
</comment>
<dbReference type="InterPro" id="IPR011008">
    <property type="entry name" value="Dimeric_a/b-barrel"/>
</dbReference>
<dbReference type="Pfam" id="PF01037">
    <property type="entry name" value="AsnC_trans_reg"/>
    <property type="match status" value="1"/>
</dbReference>
<gene>
    <name evidence="5" type="ORF">H8695_08635</name>
</gene>
<evidence type="ECO:0000256" key="3">
    <source>
        <dbReference type="ARBA" id="ARBA00023163"/>
    </source>
</evidence>
<name>A0A926HV91_9FIRM</name>
<organism evidence="5 6">
    <name type="scientific">Feifania hominis</name>
    <dbReference type="NCBI Taxonomy" id="2763660"/>
    <lineage>
        <taxon>Bacteria</taxon>
        <taxon>Bacillati</taxon>
        <taxon>Bacillota</taxon>
        <taxon>Clostridia</taxon>
        <taxon>Eubacteriales</taxon>
        <taxon>Feifaniaceae</taxon>
        <taxon>Feifania</taxon>
    </lineage>
</organism>
<evidence type="ECO:0000313" key="6">
    <source>
        <dbReference type="Proteomes" id="UP000620366"/>
    </source>
</evidence>
<dbReference type="PROSITE" id="PS50956">
    <property type="entry name" value="HTH_ASNC_2"/>
    <property type="match status" value="1"/>
</dbReference>
<dbReference type="Gene3D" id="3.30.70.920">
    <property type="match status" value="1"/>
</dbReference>
<dbReference type="InterPro" id="IPR011991">
    <property type="entry name" value="ArsR-like_HTH"/>
</dbReference>
<dbReference type="InterPro" id="IPR019888">
    <property type="entry name" value="Tscrpt_reg_AsnC-like"/>
</dbReference>
<dbReference type="CDD" id="cd00090">
    <property type="entry name" value="HTH_ARSR"/>
    <property type="match status" value="1"/>
</dbReference>
<dbReference type="PANTHER" id="PTHR30154:SF34">
    <property type="entry name" value="TRANSCRIPTIONAL REGULATOR AZLB"/>
    <property type="match status" value="1"/>
</dbReference>
<evidence type="ECO:0000313" key="5">
    <source>
        <dbReference type="EMBL" id="MBC8536750.1"/>
    </source>
</evidence>
<dbReference type="InterPro" id="IPR036388">
    <property type="entry name" value="WH-like_DNA-bd_sf"/>
</dbReference>
<dbReference type="InterPro" id="IPR036390">
    <property type="entry name" value="WH_DNA-bd_sf"/>
</dbReference>